<dbReference type="Proteomes" id="UP001202328">
    <property type="component" value="Unassembled WGS sequence"/>
</dbReference>
<dbReference type="AlphaFoldDB" id="A0AAD4XP91"/>
<evidence type="ECO:0000313" key="2">
    <source>
        <dbReference type="EMBL" id="KAI3928402.1"/>
    </source>
</evidence>
<organism evidence="2 3">
    <name type="scientific">Papaver atlanticum</name>
    <dbReference type="NCBI Taxonomy" id="357466"/>
    <lineage>
        <taxon>Eukaryota</taxon>
        <taxon>Viridiplantae</taxon>
        <taxon>Streptophyta</taxon>
        <taxon>Embryophyta</taxon>
        <taxon>Tracheophyta</taxon>
        <taxon>Spermatophyta</taxon>
        <taxon>Magnoliopsida</taxon>
        <taxon>Ranunculales</taxon>
        <taxon>Papaveraceae</taxon>
        <taxon>Papaveroideae</taxon>
        <taxon>Papaver</taxon>
    </lineage>
</organism>
<name>A0AAD4XP91_9MAGN</name>
<evidence type="ECO:0000256" key="1">
    <source>
        <dbReference type="SAM" id="Phobius"/>
    </source>
</evidence>
<accession>A0AAD4XP91</accession>
<protein>
    <submittedName>
        <fullName evidence="2">Uncharacterized protein</fullName>
    </submittedName>
</protein>
<feature type="transmembrane region" description="Helical" evidence="1">
    <location>
        <begin position="12"/>
        <end position="36"/>
    </location>
</feature>
<dbReference type="InterPro" id="IPR006740">
    <property type="entry name" value="DUF604"/>
</dbReference>
<keyword evidence="1" id="KW-0812">Transmembrane</keyword>
<comment type="caution">
    <text evidence="2">The sequence shown here is derived from an EMBL/GenBank/DDBJ whole genome shotgun (WGS) entry which is preliminary data.</text>
</comment>
<gene>
    <name evidence="2" type="ORF">MKW98_024003</name>
</gene>
<dbReference type="FunFam" id="3.90.550.50:FF:000006">
    <property type="entry name" value="Fringe-related protein-like"/>
    <property type="match status" value="2"/>
</dbReference>
<keyword evidence="1" id="KW-0472">Membrane</keyword>
<dbReference type="EMBL" id="JAJJMB010007708">
    <property type="protein sequence ID" value="KAI3928402.1"/>
    <property type="molecule type" value="Genomic_DNA"/>
</dbReference>
<keyword evidence="1" id="KW-1133">Transmembrane helix</keyword>
<sequence length="942" mass="107850">MPPPSSDSSQKTLTNSTSIIIFLLIFSGLCNLYLLISTNKIPSLDTVHPHNKSLISLSSSSQTQLSTNKIVFGIASSSKTWIQRSNLIRLWWKPNQYRGYVFLDRELVNKSYNLDNTLPTVQISGDTSRFPYTFKGGLRSAIRIARIVKEITDLNLTDVKWFVFGDDDTVFFVDNLVKTLSKYDYKKWYYIGSSSESYEQNVKYSFDMAFGGGGFAISYSLAKVLAKCFDSCLMRYPHVYGSDARVFSCVAELGVGLTHEPGFHQVDLRGNLFGFLSSHPLVPLVSLHHLDYMDSIFPDMNRNQALEHFFEAVNVDPYRILQHVVCYNRSKWWTISISWGYAIQVLEGNQLLPDLLAVQRTFSPWKRGGNANSAPYMFNTKEFPRNLCDRPTVFFLESVFNETDGIRSNYKRYSDVSCSQKSSSNKLKLIRVFSQMLELSIEKLQAPRRHCCDVLPSSEEGLDIGIRECRTEELIFMKSYSRVNDQAKCRHPGSLCYLMLSVTHSSTFGNTWLAKTNNFDRLTKSIDVDNSPDTSIKHIVFGIASCFKSWEKRKEYIRLWWKPEEMRGCVFVDKMLLQNDANSSLPPVRVSEDTSRFPYSFEGGAPSAIRVARVLWFVFGDDDTVFFTENLVKTLSKYDHNLPYYIGSLSETYTQNSDILSSLEMGYGGCGFALSYRLAKVLAKVLDSCLYRYPHLYGSDARIYSCLAELGVALTHELGFHQIDMRGDLFRLLASHPLAPLISLHHLDNMDPIFPHKTRHQAIGHLLKAATFDSDRIVQQTICYDKKFSRTISISWGHAVQVFEGDVLVRDLIQVRKTFKSWGEKNEYSDLYMFNTREVDGDPCKRPTIFFLDSLSSTSNADDVVVKSMYKRNGFDNCLEKKNLTNKLEEIRVFSHKLDLNIKQLQARRRQCCYVLPTSSVDKALNIDIRECGEDEIVYMHR</sequence>
<evidence type="ECO:0000313" key="3">
    <source>
        <dbReference type="Proteomes" id="UP001202328"/>
    </source>
</evidence>
<dbReference type="PANTHER" id="PTHR10811">
    <property type="entry name" value="FRINGE-RELATED"/>
    <property type="match status" value="1"/>
</dbReference>
<reference evidence="2" key="1">
    <citation type="submission" date="2022-04" db="EMBL/GenBank/DDBJ databases">
        <title>A functionally conserved STORR gene fusion in Papaver species that diverged 16.8 million years ago.</title>
        <authorList>
            <person name="Catania T."/>
        </authorList>
    </citation>
    <scope>NUCLEOTIDE SEQUENCE</scope>
    <source>
        <strain evidence="2">S-188037</strain>
    </source>
</reference>
<proteinExistence type="predicted"/>
<dbReference type="Gene3D" id="3.90.550.50">
    <property type="match status" value="2"/>
</dbReference>
<keyword evidence="3" id="KW-1185">Reference proteome</keyword>
<dbReference type="Pfam" id="PF04646">
    <property type="entry name" value="DUF604"/>
    <property type="match status" value="2"/>
</dbReference>